<dbReference type="PANTHER" id="PTHR34387:SF2">
    <property type="entry name" value="SLR1258 PROTEIN"/>
    <property type="match status" value="1"/>
</dbReference>
<accession>A0AAW9KJ48</accession>
<dbReference type="PANTHER" id="PTHR34387">
    <property type="entry name" value="SLR1258 PROTEIN"/>
    <property type="match status" value="1"/>
</dbReference>
<dbReference type="Proteomes" id="UP001288944">
    <property type="component" value="Unassembled WGS sequence"/>
</dbReference>
<dbReference type="Pfam" id="PF04402">
    <property type="entry name" value="SIMPL"/>
    <property type="match status" value="1"/>
</dbReference>
<dbReference type="AlphaFoldDB" id="A0AAW9KJ48"/>
<name>A0AAW9KJ48_CLOPF</name>
<protein>
    <submittedName>
        <fullName evidence="2">DUF541 domain-containing protein</fullName>
    </submittedName>
</protein>
<gene>
    <name evidence="2" type="ORF">GNF83_19720</name>
</gene>
<dbReference type="Gene3D" id="3.30.70.2970">
    <property type="entry name" value="Protein of unknown function (DUF541), domain 2"/>
    <property type="match status" value="1"/>
</dbReference>
<sequence>MLGVALIIGATGGFGWSQPSVVEAAGESMRNVVSVNGIGSLELDPDIAYVHMGVMANAETASKAQELNAAAFNKVYKVLTETYGSNAKDIKTTEFTVPPQSQYKEPPEPKGVSYSAEHMSKV</sequence>
<dbReference type="EMBL" id="WNUR01001103">
    <property type="protein sequence ID" value="MDZ7543362.1"/>
    <property type="molecule type" value="Genomic_DNA"/>
</dbReference>
<evidence type="ECO:0000313" key="2">
    <source>
        <dbReference type="EMBL" id="MDZ7543362.1"/>
    </source>
</evidence>
<organism evidence="2 3">
    <name type="scientific">Clostridium perfringens</name>
    <dbReference type="NCBI Taxonomy" id="1502"/>
    <lineage>
        <taxon>Bacteria</taxon>
        <taxon>Bacillati</taxon>
        <taxon>Bacillota</taxon>
        <taxon>Clostridia</taxon>
        <taxon>Eubacteriales</taxon>
        <taxon>Clostridiaceae</taxon>
        <taxon>Clostridium</taxon>
    </lineage>
</organism>
<feature type="non-terminal residue" evidence="2">
    <location>
        <position position="122"/>
    </location>
</feature>
<comment type="caution">
    <text evidence="2">The sequence shown here is derived from an EMBL/GenBank/DDBJ whole genome shotgun (WGS) entry which is preliminary data.</text>
</comment>
<evidence type="ECO:0000256" key="1">
    <source>
        <dbReference type="SAM" id="MobiDB-lite"/>
    </source>
</evidence>
<feature type="compositionally biased region" description="Polar residues" evidence="1">
    <location>
        <begin position="94"/>
        <end position="103"/>
    </location>
</feature>
<reference evidence="2" key="1">
    <citation type="submission" date="2019-11" db="EMBL/GenBank/DDBJ databases">
        <title>Characterization of Clostridium perfringens isolates from swine manure treated agricultural soils.</title>
        <authorList>
            <person name="Wushke S.T."/>
        </authorList>
    </citation>
    <scope>NUCLEOTIDE SEQUENCE</scope>
    <source>
        <strain evidence="2">X62</strain>
    </source>
</reference>
<evidence type="ECO:0000313" key="3">
    <source>
        <dbReference type="Proteomes" id="UP001288944"/>
    </source>
</evidence>
<dbReference type="GO" id="GO:0006974">
    <property type="term" value="P:DNA damage response"/>
    <property type="evidence" value="ECO:0007669"/>
    <property type="project" value="TreeGrafter"/>
</dbReference>
<dbReference type="InterPro" id="IPR052022">
    <property type="entry name" value="26kDa_periplasmic_antigen"/>
</dbReference>
<dbReference type="InterPro" id="IPR007497">
    <property type="entry name" value="SIMPL/DUF541"/>
</dbReference>
<proteinExistence type="predicted"/>
<feature type="region of interest" description="Disordered" evidence="1">
    <location>
        <begin position="94"/>
        <end position="122"/>
    </location>
</feature>